<keyword evidence="4 6" id="KW-1133">Transmembrane helix</keyword>
<evidence type="ECO:0000256" key="6">
    <source>
        <dbReference type="SAM" id="Phobius"/>
    </source>
</evidence>
<keyword evidence="3 6" id="KW-0812">Transmembrane</keyword>
<accession>A0ABX2THV5</accession>
<feature type="transmembrane region" description="Helical" evidence="6">
    <location>
        <begin position="50"/>
        <end position="67"/>
    </location>
</feature>
<evidence type="ECO:0000256" key="4">
    <source>
        <dbReference type="ARBA" id="ARBA00022989"/>
    </source>
</evidence>
<comment type="subcellular location">
    <subcellularLocation>
        <location evidence="1">Membrane</location>
        <topology evidence="1">Multi-pass membrane protein</topology>
    </subcellularLocation>
</comment>
<dbReference type="Proteomes" id="UP000584642">
    <property type="component" value="Unassembled WGS sequence"/>
</dbReference>
<evidence type="ECO:0000256" key="5">
    <source>
        <dbReference type="ARBA" id="ARBA00023136"/>
    </source>
</evidence>
<dbReference type="InterPro" id="IPR051401">
    <property type="entry name" value="GtrA_CellWall_Glycosyl"/>
</dbReference>
<feature type="transmembrane region" description="Helical" evidence="6">
    <location>
        <begin position="118"/>
        <end position="139"/>
    </location>
</feature>
<feature type="domain" description="GtrA/DPMS transmembrane" evidence="7">
    <location>
        <begin position="22"/>
        <end position="140"/>
    </location>
</feature>
<dbReference type="EMBL" id="JABFDB010000028">
    <property type="protein sequence ID" value="NYZ23637.1"/>
    <property type="molecule type" value="Genomic_DNA"/>
</dbReference>
<dbReference type="RefSeq" id="WP_180285407.1">
    <property type="nucleotide sequence ID" value="NZ_JABFDB010000028.1"/>
</dbReference>
<comment type="caution">
    <text evidence="8">The sequence shown here is derived from an EMBL/GenBank/DDBJ whole genome shotgun (WGS) entry which is preliminary data.</text>
</comment>
<protein>
    <submittedName>
        <fullName evidence="8">GtrA family protein</fullName>
    </submittedName>
</protein>
<dbReference type="PANTHER" id="PTHR38459:SF1">
    <property type="entry name" value="PROPHAGE BACTOPRENOL-LINKED GLUCOSE TRANSLOCASE HOMOLOG"/>
    <property type="match status" value="1"/>
</dbReference>
<organism evidence="8 9">
    <name type="scientific">Azospirillum oleiclasticum</name>
    <dbReference type="NCBI Taxonomy" id="2735135"/>
    <lineage>
        <taxon>Bacteria</taxon>
        <taxon>Pseudomonadati</taxon>
        <taxon>Pseudomonadota</taxon>
        <taxon>Alphaproteobacteria</taxon>
        <taxon>Rhodospirillales</taxon>
        <taxon>Azospirillaceae</taxon>
        <taxon>Azospirillum</taxon>
    </lineage>
</organism>
<reference evidence="8 9" key="1">
    <citation type="submission" date="2020-05" db="EMBL/GenBank/DDBJ databases">
        <title>Azospirillum oleiclasticum sp. nov, a nitrogen-fixing and heavy crude oil-emulsifying bacterium isolated from the crude oil of Yumen Oilfield.</title>
        <authorList>
            <person name="Wu D."/>
            <person name="Cai M."/>
            <person name="Zhang X."/>
        </authorList>
    </citation>
    <scope>NUCLEOTIDE SEQUENCE [LARGE SCALE GENOMIC DNA]</scope>
    <source>
        <strain evidence="8 9">ROY-1-1-2</strain>
    </source>
</reference>
<keyword evidence="9" id="KW-1185">Reference proteome</keyword>
<feature type="transmembrane region" description="Helical" evidence="6">
    <location>
        <begin position="88"/>
        <end position="112"/>
    </location>
</feature>
<evidence type="ECO:0000256" key="2">
    <source>
        <dbReference type="ARBA" id="ARBA00009399"/>
    </source>
</evidence>
<sequence>MTDLASLLPGRFGHLVRQLGAFGGVGVIGLLVDMAVVWLCLRGAGLNPYAARAVSFLVAATTTWVLNRAFTFRGARPEAAHRQWAKFLAANAVGGAVNYGVYAALVSGVGFFAAVPEAAVAVGSLAGLGFNFTASRTLVFRGA</sequence>
<dbReference type="Pfam" id="PF04138">
    <property type="entry name" value="GtrA_DPMS_TM"/>
    <property type="match status" value="1"/>
</dbReference>
<proteinExistence type="inferred from homology"/>
<dbReference type="PANTHER" id="PTHR38459">
    <property type="entry name" value="PROPHAGE BACTOPRENOL-LINKED GLUCOSE TRANSLOCASE HOMOLOG"/>
    <property type="match status" value="1"/>
</dbReference>
<keyword evidence="5 6" id="KW-0472">Membrane</keyword>
<evidence type="ECO:0000256" key="1">
    <source>
        <dbReference type="ARBA" id="ARBA00004141"/>
    </source>
</evidence>
<evidence type="ECO:0000256" key="3">
    <source>
        <dbReference type="ARBA" id="ARBA00022692"/>
    </source>
</evidence>
<comment type="similarity">
    <text evidence="2">Belongs to the GtrA family.</text>
</comment>
<evidence type="ECO:0000259" key="7">
    <source>
        <dbReference type="Pfam" id="PF04138"/>
    </source>
</evidence>
<feature type="transmembrane region" description="Helical" evidence="6">
    <location>
        <begin position="21"/>
        <end position="44"/>
    </location>
</feature>
<evidence type="ECO:0000313" key="8">
    <source>
        <dbReference type="EMBL" id="NYZ23637.1"/>
    </source>
</evidence>
<gene>
    <name evidence="8" type="ORF">HND93_28390</name>
</gene>
<evidence type="ECO:0000313" key="9">
    <source>
        <dbReference type="Proteomes" id="UP000584642"/>
    </source>
</evidence>
<dbReference type="InterPro" id="IPR007267">
    <property type="entry name" value="GtrA_DPMS_TM"/>
</dbReference>
<name>A0ABX2THV5_9PROT</name>